<feature type="repeat" description="ANK" evidence="1">
    <location>
        <begin position="75"/>
        <end position="107"/>
    </location>
</feature>
<reference evidence="2" key="1">
    <citation type="submission" date="2021-05" db="EMBL/GenBank/DDBJ databases">
        <authorList>
            <person name="Alioto T."/>
            <person name="Alioto T."/>
            <person name="Gomez Garrido J."/>
        </authorList>
    </citation>
    <scope>NUCLEOTIDE SEQUENCE</scope>
</reference>
<feature type="repeat" description="ANK" evidence="1">
    <location>
        <begin position="237"/>
        <end position="269"/>
    </location>
</feature>
<dbReference type="PANTHER" id="PTHR24183:SF1">
    <property type="entry name" value="FIBRONECTIN TYPE 3 AND ANKYRIN REPEAT DOMAINS PROTEIN 1"/>
    <property type="match status" value="1"/>
</dbReference>
<dbReference type="AlphaFoldDB" id="A0A8D8S235"/>
<dbReference type="EMBL" id="HBUF01033255">
    <property type="protein sequence ID" value="CAG6615565.1"/>
    <property type="molecule type" value="Transcribed_RNA"/>
</dbReference>
<feature type="repeat" description="ANK" evidence="1">
    <location>
        <begin position="175"/>
        <end position="207"/>
    </location>
</feature>
<feature type="repeat" description="ANK" evidence="1">
    <location>
        <begin position="108"/>
        <end position="140"/>
    </location>
</feature>
<dbReference type="PANTHER" id="PTHR24183">
    <property type="entry name" value="FIBRONECTIN TYPE 3 AND ANKYRIN REPEAT DOMAINS PROTEIN 1"/>
    <property type="match status" value="1"/>
</dbReference>
<dbReference type="PRINTS" id="PR01415">
    <property type="entry name" value="ANKYRIN"/>
</dbReference>
<dbReference type="Pfam" id="PF12796">
    <property type="entry name" value="Ank_2"/>
    <property type="match status" value="3"/>
</dbReference>
<evidence type="ECO:0000256" key="1">
    <source>
        <dbReference type="PROSITE-ProRule" id="PRU00023"/>
    </source>
</evidence>
<accession>A0A8D8S235</accession>
<dbReference type="GO" id="GO:0042981">
    <property type="term" value="P:regulation of apoptotic process"/>
    <property type="evidence" value="ECO:0007669"/>
    <property type="project" value="TreeGrafter"/>
</dbReference>
<dbReference type="PROSITE" id="PS50297">
    <property type="entry name" value="ANK_REP_REGION"/>
    <property type="match status" value="5"/>
</dbReference>
<proteinExistence type="predicted"/>
<organism evidence="2">
    <name type="scientific">Cacopsylla melanoneura</name>
    <dbReference type="NCBI Taxonomy" id="428564"/>
    <lineage>
        <taxon>Eukaryota</taxon>
        <taxon>Metazoa</taxon>
        <taxon>Ecdysozoa</taxon>
        <taxon>Arthropoda</taxon>
        <taxon>Hexapoda</taxon>
        <taxon>Insecta</taxon>
        <taxon>Pterygota</taxon>
        <taxon>Neoptera</taxon>
        <taxon>Paraneoptera</taxon>
        <taxon>Hemiptera</taxon>
        <taxon>Sternorrhyncha</taxon>
        <taxon>Psylloidea</taxon>
        <taxon>Psyllidae</taxon>
        <taxon>Psyllinae</taxon>
        <taxon>Cacopsylla</taxon>
    </lineage>
</organism>
<dbReference type="GO" id="GO:0005634">
    <property type="term" value="C:nucleus"/>
    <property type="evidence" value="ECO:0007669"/>
    <property type="project" value="TreeGrafter"/>
</dbReference>
<dbReference type="SUPFAM" id="SSF48403">
    <property type="entry name" value="Ankyrin repeat"/>
    <property type="match status" value="1"/>
</dbReference>
<dbReference type="SMART" id="SM00248">
    <property type="entry name" value="ANK"/>
    <property type="match status" value="8"/>
</dbReference>
<feature type="repeat" description="ANK" evidence="1">
    <location>
        <begin position="42"/>
        <end position="74"/>
    </location>
</feature>
<dbReference type="EMBL" id="HBUF01197093">
    <property type="protein sequence ID" value="CAG6660480.1"/>
    <property type="molecule type" value="Transcribed_RNA"/>
</dbReference>
<dbReference type="Gene3D" id="1.25.40.20">
    <property type="entry name" value="Ankyrin repeat-containing domain"/>
    <property type="match status" value="4"/>
</dbReference>
<name>A0A8D8S235_9HEMI</name>
<dbReference type="EMBL" id="HBUF01657589">
    <property type="protein sequence ID" value="CAG6788055.1"/>
    <property type="molecule type" value="Transcribed_RNA"/>
</dbReference>
<dbReference type="InterPro" id="IPR036770">
    <property type="entry name" value="Ankyrin_rpt-contain_sf"/>
</dbReference>
<evidence type="ECO:0000313" key="2">
    <source>
        <dbReference type="EMBL" id="CAG6660480.1"/>
    </source>
</evidence>
<protein>
    <submittedName>
        <fullName evidence="2">Ankyrin repeat domain-containing protein 29</fullName>
    </submittedName>
</protein>
<sequence length="294" mass="31475">MSMKKETPADVRFHLAAINGKLDTIVKLLDSGRVHVDCQDKDGTTPLILAVANGHYEVVEELLNQGADPNVRRCTGTTALFFAAQNGFTDIASLLIAQGAKIDPRSYDGATPLFVSCQCGHTLMSELLMHHGANVNMHMRDGATPLFIACQNGHSSIVHLLTTSAGVEIDVRRLDGTTPLWMAAQMGHARICRSLLQCGSFVDATRLDGASPLFKACHKGHTSVVEEYNPNLGVLPNGESAVHAACLGGHLSCVKLLIRAGASPNLVNVEGLTPTDLALSNKHYNVTQYLTKKS</sequence>
<dbReference type="EMBL" id="HBUF01375432">
    <property type="protein sequence ID" value="CAG6728116.1"/>
    <property type="molecule type" value="Transcribed_RNA"/>
</dbReference>
<dbReference type="PROSITE" id="PS50088">
    <property type="entry name" value="ANK_REPEAT"/>
    <property type="match status" value="5"/>
</dbReference>
<dbReference type="InterPro" id="IPR002110">
    <property type="entry name" value="Ankyrin_rpt"/>
</dbReference>
<dbReference type="Pfam" id="PF13637">
    <property type="entry name" value="Ank_4"/>
    <property type="match status" value="1"/>
</dbReference>
<keyword evidence="1" id="KW-0040">ANK repeat</keyword>